<dbReference type="InterPro" id="IPR036864">
    <property type="entry name" value="Zn2-C6_fun-type_DNA-bd_sf"/>
</dbReference>
<evidence type="ECO:0000313" key="7">
    <source>
        <dbReference type="EMBL" id="KAK5988148.1"/>
    </source>
</evidence>
<feature type="region of interest" description="Disordered" evidence="5">
    <location>
        <begin position="280"/>
        <end position="325"/>
    </location>
</feature>
<evidence type="ECO:0000259" key="6">
    <source>
        <dbReference type="PROSITE" id="PS50048"/>
    </source>
</evidence>
<keyword evidence="1" id="KW-0805">Transcription regulation</keyword>
<evidence type="ECO:0000256" key="4">
    <source>
        <dbReference type="ARBA" id="ARBA00023242"/>
    </source>
</evidence>
<evidence type="ECO:0000256" key="2">
    <source>
        <dbReference type="ARBA" id="ARBA00023125"/>
    </source>
</evidence>
<protein>
    <submittedName>
        <fullName evidence="7">Transcription factor verZ</fullName>
    </submittedName>
</protein>
<evidence type="ECO:0000256" key="5">
    <source>
        <dbReference type="SAM" id="MobiDB-lite"/>
    </source>
</evidence>
<feature type="compositionally biased region" description="Polar residues" evidence="5">
    <location>
        <begin position="298"/>
        <end position="312"/>
    </location>
</feature>
<feature type="compositionally biased region" description="Basic and acidic residues" evidence="5">
    <location>
        <begin position="313"/>
        <end position="325"/>
    </location>
</feature>
<accession>A0ABR0S7K3</accession>
<dbReference type="Pfam" id="PF00172">
    <property type="entry name" value="Zn_clus"/>
    <property type="match status" value="1"/>
</dbReference>
<dbReference type="CDD" id="cd00067">
    <property type="entry name" value="GAL4"/>
    <property type="match status" value="1"/>
</dbReference>
<feature type="compositionally biased region" description="Low complexity" evidence="5">
    <location>
        <begin position="280"/>
        <end position="291"/>
    </location>
</feature>
<keyword evidence="3" id="KW-0804">Transcription</keyword>
<dbReference type="PANTHER" id="PTHR31069">
    <property type="entry name" value="OLEATE-ACTIVATED TRANSCRIPTION FACTOR 1-RELATED"/>
    <property type="match status" value="1"/>
</dbReference>
<dbReference type="PANTHER" id="PTHR31069:SF31">
    <property type="entry name" value="MONODICTYPHENONE CLUSTER TRANSCRIPTION FACTOR-RELATED"/>
    <property type="match status" value="1"/>
</dbReference>
<dbReference type="InterPro" id="IPR001138">
    <property type="entry name" value="Zn2Cys6_DnaBD"/>
</dbReference>
<feature type="domain" description="Zn(2)-C6 fungal-type" evidence="6">
    <location>
        <begin position="20"/>
        <end position="50"/>
    </location>
</feature>
<organism evidence="7 8">
    <name type="scientific">Cladobotryum mycophilum</name>
    <dbReference type="NCBI Taxonomy" id="491253"/>
    <lineage>
        <taxon>Eukaryota</taxon>
        <taxon>Fungi</taxon>
        <taxon>Dikarya</taxon>
        <taxon>Ascomycota</taxon>
        <taxon>Pezizomycotina</taxon>
        <taxon>Sordariomycetes</taxon>
        <taxon>Hypocreomycetidae</taxon>
        <taxon>Hypocreales</taxon>
        <taxon>Hypocreaceae</taxon>
        <taxon>Cladobotryum</taxon>
    </lineage>
</organism>
<dbReference type="PRINTS" id="PR00755">
    <property type="entry name" value="AFLATOXINBRP"/>
</dbReference>
<dbReference type="PROSITE" id="PS50048">
    <property type="entry name" value="ZN2_CY6_FUNGAL_2"/>
    <property type="match status" value="1"/>
</dbReference>
<gene>
    <name evidence="7" type="ORF">PT974_12288</name>
</gene>
<proteinExistence type="predicted"/>
<feature type="compositionally biased region" description="Low complexity" evidence="5">
    <location>
        <begin position="83"/>
        <end position="94"/>
    </location>
</feature>
<keyword evidence="4" id="KW-0539">Nucleus</keyword>
<dbReference type="SUPFAM" id="SSF57701">
    <property type="entry name" value="Zn2/Cys6 DNA-binding domain"/>
    <property type="match status" value="1"/>
</dbReference>
<reference evidence="7 8" key="1">
    <citation type="submission" date="2024-01" db="EMBL/GenBank/DDBJ databases">
        <title>Complete genome of Cladobotryum mycophilum ATHUM6906.</title>
        <authorList>
            <person name="Christinaki A.C."/>
            <person name="Myridakis A.I."/>
            <person name="Kouvelis V.N."/>
        </authorList>
    </citation>
    <scope>NUCLEOTIDE SEQUENCE [LARGE SCALE GENOMIC DNA]</scope>
    <source>
        <strain evidence="7 8">ATHUM6906</strain>
    </source>
</reference>
<evidence type="ECO:0000256" key="1">
    <source>
        <dbReference type="ARBA" id="ARBA00023015"/>
    </source>
</evidence>
<feature type="compositionally biased region" description="Polar residues" evidence="5">
    <location>
        <begin position="72"/>
        <end position="82"/>
    </location>
</feature>
<feature type="region of interest" description="Disordered" evidence="5">
    <location>
        <begin position="224"/>
        <end position="258"/>
    </location>
</feature>
<name>A0ABR0S7K3_9HYPO</name>
<dbReference type="Proteomes" id="UP001338125">
    <property type="component" value="Unassembled WGS sequence"/>
</dbReference>
<dbReference type="InterPro" id="IPR050675">
    <property type="entry name" value="OAF3"/>
</dbReference>
<dbReference type="SMART" id="SM00066">
    <property type="entry name" value="GAL4"/>
    <property type="match status" value="1"/>
</dbReference>
<comment type="caution">
    <text evidence="7">The sequence shown here is derived from an EMBL/GenBank/DDBJ whole genome shotgun (WGS) entry which is preliminary data.</text>
</comment>
<keyword evidence="8" id="KW-1185">Reference proteome</keyword>
<dbReference type="EMBL" id="JAVFKD010000016">
    <property type="protein sequence ID" value="KAK5988148.1"/>
    <property type="molecule type" value="Genomic_DNA"/>
</dbReference>
<keyword evidence="2" id="KW-0238">DNA-binding</keyword>
<feature type="region of interest" description="Disordered" evidence="5">
    <location>
        <begin position="56"/>
        <end position="94"/>
    </location>
</feature>
<dbReference type="Gene3D" id="4.10.240.10">
    <property type="entry name" value="Zn(2)-C6 fungal-type DNA-binding domain"/>
    <property type="match status" value="1"/>
</dbReference>
<sequence>MAGQEDSIRPTGRVPKYRTSCDHCQAAKVKCGHEKPSCRRCSTQKVQCVYSLSRRMGRPRAKKSASEDLSARKQSVTAPGINSSTKPKAASPAASAFADAEATIAVMPTPAGESGVSGSGQRPEPCTPIFGDFEHSHAGEIADDPSMHAMGGSLDFLSTDSPMELDDMTGYPTMPSFLDDLSSSLDTQAPISALSAGVFDPQDLLSAALPATNMDDAYASIAPQSSLHQPPSLDGREPCSCQHSRRDSTPASSNAAPLTQMFDLTSDLLFDLGRFSQDVSSGGSSSNASSSRHGEGSASPQTPPKASTNSAEQDSRSSSRRRASADQKRTNCNCISVILQRIVSLKIEQAKTCSIPIDSALMMESEVEESLCRLQRCKNCCLESTVYLLALVSVRMMLDLLQKTARDQFVSRPSRSNSNPSPVESGILCIGNFKVTPRARSRFLRKLLQARFHKLASLVEEREKLANGNKQDCFSKAASVLLGDISRGLRTIMGWIELWNAKHL</sequence>
<evidence type="ECO:0000313" key="8">
    <source>
        <dbReference type="Proteomes" id="UP001338125"/>
    </source>
</evidence>
<evidence type="ECO:0000256" key="3">
    <source>
        <dbReference type="ARBA" id="ARBA00023163"/>
    </source>
</evidence>